<proteinExistence type="predicted"/>
<gene>
    <name evidence="1" type="ORF">SAMN02745124_00642</name>
</gene>
<dbReference type="STRING" id="1121409.SAMN02745124_00642"/>
<evidence type="ECO:0000313" key="1">
    <source>
        <dbReference type="EMBL" id="SHH46713.1"/>
    </source>
</evidence>
<dbReference type="OrthoDB" id="5452at2"/>
<organism evidence="1 2">
    <name type="scientific">Desulfofustis glycolicus DSM 9705</name>
    <dbReference type="NCBI Taxonomy" id="1121409"/>
    <lineage>
        <taxon>Bacteria</taxon>
        <taxon>Pseudomonadati</taxon>
        <taxon>Thermodesulfobacteriota</taxon>
        <taxon>Desulfobulbia</taxon>
        <taxon>Desulfobulbales</taxon>
        <taxon>Desulfocapsaceae</taxon>
        <taxon>Desulfofustis</taxon>
    </lineage>
</organism>
<reference evidence="1 2" key="1">
    <citation type="submission" date="2016-11" db="EMBL/GenBank/DDBJ databases">
        <authorList>
            <person name="Jaros S."/>
            <person name="Januszkiewicz K."/>
            <person name="Wedrychowicz H."/>
        </authorList>
    </citation>
    <scope>NUCLEOTIDE SEQUENCE [LARGE SCALE GENOMIC DNA]</scope>
    <source>
        <strain evidence="1 2">DSM 9705</strain>
    </source>
</reference>
<keyword evidence="2" id="KW-1185">Reference proteome</keyword>
<protein>
    <submittedName>
        <fullName evidence="1">Uncharacterized protein</fullName>
    </submittedName>
</protein>
<sequence length="226" mass="24795">MTNTLHRFGTAETLKNDFIVFAMAGKGFNDEGALDKAKTFLRTAIKYRPINMGNALVNALYRPEKDLTFIKLYFVGRQEKTTYERLIDEIPGPGSAAVVFDDGAAASQFVREIKGLDLGLSINISALVDDVRGICGEVDITPHAVEYTLGFHGDTSRLPDRDTLSLSTMCGHGMVSPNFAKKMIDRVKEGRMAPEAAASCMAKFCVCGVFNTTRAMRVLNRVKKGE</sequence>
<evidence type="ECO:0000313" key="2">
    <source>
        <dbReference type="Proteomes" id="UP000184139"/>
    </source>
</evidence>
<dbReference type="EMBL" id="FQXS01000002">
    <property type="protein sequence ID" value="SHH46713.1"/>
    <property type="molecule type" value="Genomic_DNA"/>
</dbReference>
<accession>A0A1M5T8M8</accession>
<dbReference type="Proteomes" id="UP000184139">
    <property type="component" value="Unassembled WGS sequence"/>
</dbReference>
<name>A0A1M5T8M8_9BACT</name>
<dbReference type="RefSeq" id="WP_073373368.1">
    <property type="nucleotide sequence ID" value="NZ_FQXS01000002.1"/>
</dbReference>
<dbReference type="AlphaFoldDB" id="A0A1M5T8M8"/>